<dbReference type="EMBL" id="BRYB01003165">
    <property type="protein sequence ID" value="GMI31790.1"/>
    <property type="molecule type" value="Genomic_DNA"/>
</dbReference>
<accession>A0ABQ6MT81</accession>
<dbReference type="InterPro" id="IPR051023">
    <property type="entry name" value="PP2A_Regulatory_Subunit_A"/>
</dbReference>
<organism evidence="4 5">
    <name type="scientific">Tetraparma gracilis</name>
    <dbReference type="NCBI Taxonomy" id="2962635"/>
    <lineage>
        <taxon>Eukaryota</taxon>
        <taxon>Sar</taxon>
        <taxon>Stramenopiles</taxon>
        <taxon>Ochrophyta</taxon>
        <taxon>Bolidophyceae</taxon>
        <taxon>Parmales</taxon>
        <taxon>Triparmaceae</taxon>
        <taxon>Tetraparma</taxon>
    </lineage>
</organism>
<dbReference type="Pfam" id="PF02985">
    <property type="entry name" value="HEAT"/>
    <property type="match status" value="1"/>
</dbReference>
<proteinExistence type="predicted"/>
<dbReference type="InterPro" id="IPR011989">
    <property type="entry name" value="ARM-like"/>
</dbReference>
<dbReference type="InterPro" id="IPR000357">
    <property type="entry name" value="HEAT"/>
</dbReference>
<keyword evidence="1" id="KW-0677">Repeat</keyword>
<evidence type="ECO:0000256" key="2">
    <source>
        <dbReference type="PROSITE-ProRule" id="PRU00103"/>
    </source>
</evidence>
<evidence type="ECO:0000313" key="5">
    <source>
        <dbReference type="Proteomes" id="UP001165060"/>
    </source>
</evidence>
<feature type="repeat" description="HEAT" evidence="2">
    <location>
        <begin position="63"/>
        <end position="99"/>
    </location>
</feature>
<dbReference type="PANTHER" id="PTHR10648:SF4">
    <property type="entry name" value="PROTEIN PHOSPHATASE 2 (FORMERLY 2A), REGULATORY SUBUNIT A, BETA ISOFORM-RELATED"/>
    <property type="match status" value="1"/>
</dbReference>
<dbReference type="PANTHER" id="PTHR10648">
    <property type="entry name" value="SERINE/THREONINE-PROTEIN PHOSPHATASE PP2A 65 KDA REGULATORY SUBUNIT"/>
    <property type="match status" value="1"/>
</dbReference>
<sequence>MTDPVGELRGNTVGLVCAICETCRAQQNTIASSDPDPNASSTRGAPDSSSELFMDTYLLQCKLLPIATRLAEDKSPNVRLAVASQTDRLMSALGAHWLMVLVDLFQALLGDSDDKVRSEAVYCIPRLISTILEGEGEKTSSQELQTEVIGSLLLTMSKMLNDTSVPVRVALATSSGQLLVLISHNDAAVTNEDRGSFSLSSPEASPTRSNGGSAAVSPHLHFVDEAILPLVQRLLHDTDPSVCSNALRAVANASQSLNKAGGDGNDADVDFVPVLKEKQVLRLLPTLTHLSANEKWRVRRSAVEVVPALVKSSSGMKARAEIGKLVVNLLSDPVAEVRKSAAYALATSSSAGSSKKKAGDEWLDAVVMPHLQSCIVSPNFRQRLVALDMVRTLILNQWDGGRGAAKGRGPKVLSFMEMALSMREDALPNIRLNACRVFCDTPSREIFDALSKDEGTDRIRKEVVAAMKILKAEDKDRDVLYYSTKALERLQ</sequence>
<feature type="repeat" description="HEAT" evidence="2">
    <location>
        <begin position="283"/>
        <end position="321"/>
    </location>
</feature>
<feature type="region of interest" description="Disordered" evidence="3">
    <location>
        <begin position="192"/>
        <end position="215"/>
    </location>
</feature>
<dbReference type="SUPFAM" id="SSF48371">
    <property type="entry name" value="ARM repeat"/>
    <property type="match status" value="1"/>
</dbReference>
<gene>
    <name evidence="4" type="ORF">TeGR_g9821</name>
</gene>
<keyword evidence="5" id="KW-1185">Reference proteome</keyword>
<name>A0ABQ6MT81_9STRA</name>
<comment type="caution">
    <text evidence="4">The sequence shown here is derived from an EMBL/GenBank/DDBJ whole genome shotgun (WGS) entry which is preliminary data.</text>
</comment>
<reference evidence="4 5" key="1">
    <citation type="journal article" date="2023" name="Commun. Biol.">
        <title>Genome analysis of Parmales, the sister group of diatoms, reveals the evolutionary specialization of diatoms from phago-mixotrophs to photoautotrophs.</title>
        <authorList>
            <person name="Ban H."/>
            <person name="Sato S."/>
            <person name="Yoshikawa S."/>
            <person name="Yamada K."/>
            <person name="Nakamura Y."/>
            <person name="Ichinomiya M."/>
            <person name="Sato N."/>
            <person name="Blanc-Mathieu R."/>
            <person name="Endo H."/>
            <person name="Kuwata A."/>
            <person name="Ogata H."/>
        </authorList>
    </citation>
    <scope>NUCLEOTIDE SEQUENCE [LARGE SCALE GENOMIC DNA]</scope>
</reference>
<evidence type="ECO:0000256" key="1">
    <source>
        <dbReference type="ARBA" id="ARBA00022737"/>
    </source>
</evidence>
<feature type="compositionally biased region" description="Polar residues" evidence="3">
    <location>
        <begin position="197"/>
        <end position="212"/>
    </location>
</feature>
<dbReference type="Gene3D" id="1.25.10.10">
    <property type="entry name" value="Leucine-rich Repeat Variant"/>
    <property type="match status" value="1"/>
</dbReference>
<evidence type="ECO:0000256" key="3">
    <source>
        <dbReference type="SAM" id="MobiDB-lite"/>
    </source>
</evidence>
<dbReference type="InterPro" id="IPR016024">
    <property type="entry name" value="ARM-type_fold"/>
</dbReference>
<dbReference type="Proteomes" id="UP001165060">
    <property type="component" value="Unassembled WGS sequence"/>
</dbReference>
<dbReference type="PROSITE" id="PS50077">
    <property type="entry name" value="HEAT_REPEAT"/>
    <property type="match status" value="2"/>
</dbReference>
<protein>
    <submittedName>
        <fullName evidence="4">Uncharacterized protein</fullName>
    </submittedName>
</protein>
<evidence type="ECO:0000313" key="4">
    <source>
        <dbReference type="EMBL" id="GMI31790.1"/>
    </source>
</evidence>
<dbReference type="InterPro" id="IPR021133">
    <property type="entry name" value="HEAT_type_2"/>
</dbReference>